<dbReference type="PANTHER" id="PTHR33516:SF2">
    <property type="entry name" value="LEXA REPRESSOR-RELATED"/>
    <property type="match status" value="1"/>
</dbReference>
<gene>
    <name evidence="2" type="ORF">B1202_00350</name>
</gene>
<dbReference type="InterPro" id="IPR015927">
    <property type="entry name" value="Peptidase_S24_S26A/B/C"/>
</dbReference>
<evidence type="ECO:0000313" key="2">
    <source>
        <dbReference type="EMBL" id="OOV85138.1"/>
    </source>
</evidence>
<dbReference type="InterPro" id="IPR039418">
    <property type="entry name" value="LexA-like"/>
</dbReference>
<organism evidence="2 3">
    <name type="scientific">Acinetobacter amyesii</name>
    <dbReference type="NCBI Taxonomy" id="2942470"/>
    <lineage>
        <taxon>Bacteria</taxon>
        <taxon>Pseudomonadati</taxon>
        <taxon>Pseudomonadota</taxon>
        <taxon>Gammaproteobacteria</taxon>
        <taxon>Moraxellales</taxon>
        <taxon>Moraxellaceae</taxon>
        <taxon>Acinetobacter</taxon>
    </lineage>
</organism>
<dbReference type="CDD" id="cd06529">
    <property type="entry name" value="S24_LexA-like"/>
    <property type="match status" value="1"/>
</dbReference>
<reference evidence="2 3" key="1">
    <citation type="submission" date="2017-02" db="EMBL/GenBank/DDBJ databases">
        <title>Acinetobacter sp. ANC 4945, whole genome shotgun sequencing project.</title>
        <authorList>
            <person name="Radolfova-Krizova L."/>
            <person name="Al Atrouni A."/>
            <person name="Nemec A."/>
        </authorList>
    </citation>
    <scope>NUCLEOTIDE SEQUENCE [LARGE SCALE GENOMIC DNA]</scope>
    <source>
        <strain evidence="2 3">ANC 4945</strain>
    </source>
</reference>
<accession>A0A1T1H5K7</accession>
<keyword evidence="3" id="KW-1185">Reference proteome</keyword>
<dbReference type="Gene3D" id="2.10.109.10">
    <property type="entry name" value="Umud Fragment, subunit A"/>
    <property type="match status" value="1"/>
</dbReference>
<dbReference type="InterPro" id="IPR036286">
    <property type="entry name" value="LexA/Signal_pep-like_sf"/>
</dbReference>
<name>A0A1T1H5K7_9GAMM</name>
<dbReference type="SUPFAM" id="SSF51306">
    <property type="entry name" value="LexA/Signal peptidase"/>
    <property type="match status" value="1"/>
</dbReference>
<dbReference type="RefSeq" id="WP_078188548.1">
    <property type="nucleotide sequence ID" value="NZ_JAMCOZ010000012.1"/>
</dbReference>
<dbReference type="PANTHER" id="PTHR33516">
    <property type="entry name" value="LEXA REPRESSOR"/>
    <property type="match status" value="1"/>
</dbReference>
<feature type="domain" description="Peptidase S24/S26A/S26B/S26C" evidence="1">
    <location>
        <begin position="70"/>
        <end position="152"/>
    </location>
</feature>
<dbReference type="AlphaFoldDB" id="A0A1T1H5K7"/>
<evidence type="ECO:0000259" key="1">
    <source>
        <dbReference type="Pfam" id="PF00717"/>
    </source>
</evidence>
<dbReference type="EMBL" id="MVKX01000001">
    <property type="protein sequence ID" value="OOV85138.1"/>
    <property type="molecule type" value="Genomic_DNA"/>
</dbReference>
<comment type="caution">
    <text evidence="2">The sequence shown here is derived from an EMBL/GenBank/DDBJ whole genome shotgun (WGS) entry which is preliminary data.</text>
</comment>
<sequence length="215" mass="24013">MSKKLPIYFSDEAWSSLQQLMGEDGKPSPTINALLEQQSQEPPKDPFLDSSLNVQPVQKNTRIELPVALERIPAGPAFANKDVFEKALDLNDFLVINPLATFIAHVDSESLLNAGFEINDTFLVDRSLEAKHGDIVVALIDNREITLKRLMITAKMSKEEIADIFGDPNKVLPKIWLKAENPAYAHIIPSDSESIVVQGVVTFNLKQFYKRSSHT</sequence>
<evidence type="ECO:0000313" key="3">
    <source>
        <dbReference type="Proteomes" id="UP000191160"/>
    </source>
</evidence>
<dbReference type="Proteomes" id="UP000191160">
    <property type="component" value="Unassembled WGS sequence"/>
</dbReference>
<protein>
    <submittedName>
        <fullName evidence="2">LexA family transcriptional regulator</fullName>
    </submittedName>
</protein>
<dbReference type="Pfam" id="PF00717">
    <property type="entry name" value="Peptidase_S24"/>
    <property type="match status" value="1"/>
</dbReference>
<proteinExistence type="predicted"/>
<dbReference type="InterPro" id="IPR050077">
    <property type="entry name" value="LexA_repressor"/>
</dbReference>